<evidence type="ECO:0000313" key="10">
    <source>
        <dbReference type="EMBL" id="KAF0713122.1"/>
    </source>
</evidence>
<dbReference type="PANTHER" id="PTHR22930">
    <property type="match status" value="1"/>
</dbReference>
<dbReference type="Proteomes" id="UP000478052">
    <property type="component" value="Unassembled WGS sequence"/>
</dbReference>
<reference evidence="10 11" key="1">
    <citation type="submission" date="2019-08" db="EMBL/GenBank/DDBJ databases">
        <title>Whole genome of Aphis craccivora.</title>
        <authorList>
            <person name="Voronova N.V."/>
            <person name="Shulinski R.S."/>
            <person name="Bandarenka Y.V."/>
            <person name="Zhorov D.G."/>
            <person name="Warner D."/>
        </authorList>
    </citation>
    <scope>NUCLEOTIDE SEQUENCE [LARGE SCALE GENOMIC DNA]</scope>
    <source>
        <strain evidence="10">180601</strain>
        <tissue evidence="10">Whole Body</tissue>
    </source>
</reference>
<feature type="compositionally biased region" description="Acidic residues" evidence="8">
    <location>
        <begin position="245"/>
        <end position="261"/>
    </location>
</feature>
<keyword evidence="11" id="KW-1185">Reference proteome</keyword>
<evidence type="ECO:0000313" key="11">
    <source>
        <dbReference type="Proteomes" id="UP000478052"/>
    </source>
</evidence>
<evidence type="ECO:0000256" key="2">
    <source>
        <dbReference type="ARBA" id="ARBA00004123"/>
    </source>
</evidence>
<dbReference type="GO" id="GO:0046872">
    <property type="term" value="F:metal ion binding"/>
    <property type="evidence" value="ECO:0007669"/>
    <property type="project" value="UniProtKB-KW"/>
</dbReference>
<dbReference type="OrthoDB" id="6604793at2759"/>
<accession>A0A6G0VXK0</accession>
<evidence type="ECO:0000259" key="9">
    <source>
        <dbReference type="Pfam" id="PF13359"/>
    </source>
</evidence>
<dbReference type="InterPro" id="IPR027806">
    <property type="entry name" value="HARBI1_dom"/>
</dbReference>
<evidence type="ECO:0000256" key="5">
    <source>
        <dbReference type="ARBA" id="ARBA00022723"/>
    </source>
</evidence>
<feature type="region of interest" description="Disordered" evidence="8">
    <location>
        <begin position="245"/>
        <end position="266"/>
    </location>
</feature>
<sequence length="275" mass="31423">MVIWAILQPTEMSQPTNEKWIKISKQYYIKTNFPNCLGAIDGKYIRLVDSNLCFTAIDVGAYGKERDSSVFKNFPIGKKLYLNQLNIPVPVCLPNVNDNPQPFVFIGDEAFALHNNLLRPYPGRGLTYQTVDLNPITEKAVCGPSMEFLDIVVRWPGSYHDSFIFSGSHANQYFSESVDHVLLLGDGGYACKPYLFIPLRTPVTPSERKYNKCQIKTRNIIERTFGIWKRKFPCLRRCLANAPDSDEEEEDLEEEDGEVAGESDHRQAYIIRHFS</sequence>
<dbReference type="InterPro" id="IPR045249">
    <property type="entry name" value="HARBI1-like"/>
</dbReference>
<comment type="cofactor">
    <cofactor evidence="1">
        <name>a divalent metal cation</name>
        <dbReference type="ChEBI" id="CHEBI:60240"/>
    </cofactor>
</comment>
<dbReference type="Pfam" id="PF13359">
    <property type="entry name" value="DDE_Tnp_4"/>
    <property type="match status" value="1"/>
</dbReference>
<feature type="domain" description="DDE Tnp4" evidence="9">
    <location>
        <begin position="140"/>
        <end position="241"/>
    </location>
</feature>
<keyword evidence="5" id="KW-0479">Metal-binding</keyword>
<dbReference type="GO" id="GO:0005634">
    <property type="term" value="C:nucleus"/>
    <property type="evidence" value="ECO:0007669"/>
    <property type="project" value="UniProtKB-SubCell"/>
</dbReference>
<comment type="subcellular location">
    <subcellularLocation>
        <location evidence="2">Nucleus</location>
    </subcellularLocation>
</comment>
<dbReference type="PANTHER" id="PTHR22930:SF289">
    <property type="entry name" value="DDE TNP4 DOMAIN-CONTAINING PROTEIN-RELATED"/>
    <property type="match status" value="1"/>
</dbReference>
<keyword evidence="4" id="KW-0540">Nuclease</keyword>
<dbReference type="GO" id="GO:0016787">
    <property type="term" value="F:hydrolase activity"/>
    <property type="evidence" value="ECO:0007669"/>
    <property type="project" value="UniProtKB-KW"/>
</dbReference>
<proteinExistence type="inferred from homology"/>
<evidence type="ECO:0000256" key="1">
    <source>
        <dbReference type="ARBA" id="ARBA00001968"/>
    </source>
</evidence>
<evidence type="ECO:0000256" key="3">
    <source>
        <dbReference type="ARBA" id="ARBA00006958"/>
    </source>
</evidence>
<organism evidence="10 11">
    <name type="scientific">Aphis craccivora</name>
    <name type="common">Cowpea aphid</name>
    <dbReference type="NCBI Taxonomy" id="307492"/>
    <lineage>
        <taxon>Eukaryota</taxon>
        <taxon>Metazoa</taxon>
        <taxon>Ecdysozoa</taxon>
        <taxon>Arthropoda</taxon>
        <taxon>Hexapoda</taxon>
        <taxon>Insecta</taxon>
        <taxon>Pterygota</taxon>
        <taxon>Neoptera</taxon>
        <taxon>Paraneoptera</taxon>
        <taxon>Hemiptera</taxon>
        <taxon>Sternorrhyncha</taxon>
        <taxon>Aphidomorpha</taxon>
        <taxon>Aphidoidea</taxon>
        <taxon>Aphididae</taxon>
        <taxon>Aphidini</taxon>
        <taxon>Aphis</taxon>
        <taxon>Aphis</taxon>
    </lineage>
</organism>
<dbReference type="EMBL" id="VUJU01010760">
    <property type="protein sequence ID" value="KAF0713122.1"/>
    <property type="molecule type" value="Genomic_DNA"/>
</dbReference>
<gene>
    <name evidence="10" type="ORF">FWK35_00026416</name>
</gene>
<evidence type="ECO:0000256" key="8">
    <source>
        <dbReference type="SAM" id="MobiDB-lite"/>
    </source>
</evidence>
<keyword evidence="6" id="KW-0378">Hydrolase</keyword>
<keyword evidence="7" id="KW-0539">Nucleus</keyword>
<comment type="similarity">
    <text evidence="3">Belongs to the HARBI1 family.</text>
</comment>
<name>A0A6G0VXK0_APHCR</name>
<evidence type="ECO:0000256" key="6">
    <source>
        <dbReference type="ARBA" id="ARBA00022801"/>
    </source>
</evidence>
<dbReference type="AlphaFoldDB" id="A0A6G0VXK0"/>
<evidence type="ECO:0000256" key="7">
    <source>
        <dbReference type="ARBA" id="ARBA00023242"/>
    </source>
</evidence>
<comment type="caution">
    <text evidence="10">The sequence shown here is derived from an EMBL/GenBank/DDBJ whole genome shotgun (WGS) entry which is preliminary data.</text>
</comment>
<evidence type="ECO:0000256" key="4">
    <source>
        <dbReference type="ARBA" id="ARBA00022722"/>
    </source>
</evidence>
<protein>
    <submittedName>
        <fullName evidence="10">Putative nuclease HARBI1</fullName>
    </submittedName>
</protein>
<dbReference type="GO" id="GO:0004518">
    <property type="term" value="F:nuclease activity"/>
    <property type="evidence" value="ECO:0007669"/>
    <property type="project" value="UniProtKB-KW"/>
</dbReference>